<name>A0AAD5BG18_9ASCO</name>
<dbReference type="RefSeq" id="XP_051609517.1">
    <property type="nucleotide sequence ID" value="XM_051751219.1"/>
</dbReference>
<gene>
    <name evidence="2" type="ORF">KGF57_001958</name>
</gene>
<feature type="compositionally biased region" description="Low complexity" evidence="1">
    <location>
        <begin position="341"/>
        <end position="350"/>
    </location>
</feature>
<evidence type="ECO:0000256" key="1">
    <source>
        <dbReference type="SAM" id="MobiDB-lite"/>
    </source>
</evidence>
<dbReference type="AlphaFoldDB" id="A0AAD5BG18"/>
<feature type="compositionally biased region" description="Acidic residues" evidence="1">
    <location>
        <begin position="151"/>
        <end position="171"/>
    </location>
</feature>
<feature type="compositionally biased region" description="Low complexity" evidence="1">
    <location>
        <begin position="280"/>
        <end position="303"/>
    </location>
</feature>
<protein>
    <submittedName>
        <fullName evidence="2">Uncharacterized protein</fullName>
    </submittedName>
</protein>
<feature type="compositionally biased region" description="Polar residues" evidence="1">
    <location>
        <begin position="29"/>
        <end position="51"/>
    </location>
</feature>
<dbReference type="Proteomes" id="UP001204833">
    <property type="component" value="Unassembled WGS sequence"/>
</dbReference>
<feature type="compositionally biased region" description="Low complexity" evidence="1">
    <location>
        <begin position="225"/>
        <end position="242"/>
    </location>
</feature>
<dbReference type="EMBL" id="JAIHNG010000099">
    <property type="protein sequence ID" value="KAI5960014.1"/>
    <property type="molecule type" value="Genomic_DNA"/>
</dbReference>
<evidence type="ECO:0000313" key="2">
    <source>
        <dbReference type="EMBL" id="KAI5960014.1"/>
    </source>
</evidence>
<feature type="compositionally biased region" description="Low complexity" evidence="1">
    <location>
        <begin position="314"/>
        <end position="332"/>
    </location>
</feature>
<evidence type="ECO:0000313" key="3">
    <source>
        <dbReference type="Proteomes" id="UP001204833"/>
    </source>
</evidence>
<dbReference type="GeneID" id="76150017"/>
<sequence length="418" mass="46988">MTTNNYAATQQQQQQQPIRKSNRIRSLTAKASSTNNCSFLVPQTNTNTTPRMHNKRPGDQNSHKLHTTKRRKRSYIEEEEALHSKDKIDPVEKLLSLTSTNNDFLSVIESSSEEAKLQSQVQEQQSQQQLQQSQLPQPHPRYAYEPSKEEHEEEEEEEEEGSDIEEDEEEPIGIASVNFTEILNDNIRRYYRNKLQNQYKDSFALLNNSRVCDSLSRPPPPPPHSSHTSQSNSASTSSPSVPFFRSVNFGSPKKEYSVEDYLTYGDEEEERENELSGGHSPKSVPPTSSSSTSTATLSSLMALSDDEDQEDPHSQTVSPISSPSTTTSSLYSADDAKNNATTTTTTTTPTSSFNWQLKPKINFNYWRLRNNATYNGGCQNGFSFNGGDVSNALKQHSLYTATSEMVSTGNFMINDFYL</sequence>
<feature type="compositionally biased region" description="Basic residues" evidence="1">
    <location>
        <begin position="63"/>
        <end position="73"/>
    </location>
</feature>
<reference evidence="2 3" key="1">
    <citation type="journal article" date="2022" name="DNA Res.">
        <title>Genome analysis of five recently described species of the CUG-Ser clade uncovers Candida theae as a new hybrid lineage with pathogenic potential in the Candida parapsilosis species complex.</title>
        <authorList>
            <person name="Mixao V."/>
            <person name="Del Olmo V."/>
            <person name="Hegedusova E."/>
            <person name="Saus E."/>
            <person name="Pryszcz L."/>
            <person name="Cillingova A."/>
            <person name="Nosek J."/>
            <person name="Gabaldon T."/>
        </authorList>
    </citation>
    <scope>NUCLEOTIDE SEQUENCE [LARGE SCALE GENOMIC DNA]</scope>
    <source>
        <strain evidence="2 3">CBS 12239</strain>
    </source>
</reference>
<feature type="region of interest" description="Disordered" evidence="1">
    <location>
        <begin position="211"/>
        <end position="249"/>
    </location>
</feature>
<feature type="region of interest" description="Disordered" evidence="1">
    <location>
        <begin position="1"/>
        <end position="84"/>
    </location>
</feature>
<proteinExistence type="predicted"/>
<keyword evidence="3" id="KW-1185">Reference proteome</keyword>
<organism evidence="2 3">
    <name type="scientific">Candida theae</name>
    <dbReference type="NCBI Taxonomy" id="1198502"/>
    <lineage>
        <taxon>Eukaryota</taxon>
        <taxon>Fungi</taxon>
        <taxon>Dikarya</taxon>
        <taxon>Ascomycota</taxon>
        <taxon>Saccharomycotina</taxon>
        <taxon>Pichiomycetes</taxon>
        <taxon>Debaryomycetaceae</taxon>
        <taxon>Candida/Lodderomyces clade</taxon>
        <taxon>Candida</taxon>
    </lineage>
</organism>
<feature type="region of interest" description="Disordered" evidence="1">
    <location>
        <begin position="116"/>
        <end position="177"/>
    </location>
</feature>
<accession>A0AAD5BG18</accession>
<comment type="caution">
    <text evidence="2">The sequence shown here is derived from an EMBL/GenBank/DDBJ whole genome shotgun (WGS) entry which is preliminary data.</text>
</comment>
<feature type="region of interest" description="Disordered" evidence="1">
    <location>
        <begin position="265"/>
        <end position="351"/>
    </location>
</feature>
<feature type="compositionally biased region" description="Low complexity" evidence="1">
    <location>
        <begin position="117"/>
        <end position="136"/>
    </location>
</feature>